<sequence length="221" mass="24428">MAVDKLKVIARLKALFPKANLSQKRLDAFADKLSKKPADDADDAAIDAVINDFNDVMSIEDIARYDDRTRTLEAEKQKAIDEARKKAGLDPEKKEDDKVELPDNTPDYVKVIMGKLDSVTTELESIKTGRVTETKKASAADQFNKSEILKRIPDSVKPNWINRIDVTSEVSFEDQIKGLESEYGELVQLSADTNQYAPPAGSGNPTDVKVDAAVVESMLNI</sequence>
<dbReference type="AlphaFoldDB" id="A0A434A2Q4"/>
<dbReference type="EMBL" id="QWDM01000015">
    <property type="protein sequence ID" value="RUT68683.1"/>
    <property type="molecule type" value="Genomic_DNA"/>
</dbReference>
<proteinExistence type="predicted"/>
<dbReference type="OrthoDB" id="1345538at2"/>
<dbReference type="Proteomes" id="UP000288102">
    <property type="component" value="Unassembled WGS sequence"/>
</dbReference>
<evidence type="ECO:0000313" key="3">
    <source>
        <dbReference type="Proteomes" id="UP000288102"/>
    </source>
</evidence>
<evidence type="ECO:0000256" key="1">
    <source>
        <dbReference type="SAM" id="MobiDB-lite"/>
    </source>
</evidence>
<name>A0A434A2Q4_9FLAO</name>
<accession>A0A434A2Q4</accession>
<gene>
    <name evidence="2" type="ORF">D0817_20195</name>
</gene>
<dbReference type="RefSeq" id="WP_127340123.1">
    <property type="nucleotide sequence ID" value="NZ_QWDM01000015.1"/>
</dbReference>
<reference evidence="3" key="1">
    <citation type="journal article" date="2019" name="Syst. Appl. Microbiol.">
        <title>Flavobacterium circumlabens sp. nov. and Flavobacterium cupreum sp. nov., two psychrotrophic species isolated from Antarctic environmental samples.</title>
        <authorList>
            <person name="Kralova S."/>
            <person name="Busse H.-J."/>
            <person name="Svec P."/>
            <person name="Maslanova I."/>
            <person name="Stankova E."/>
            <person name="Bartak M."/>
            <person name="Sedlacek I."/>
        </authorList>
    </citation>
    <scope>NUCLEOTIDE SEQUENCE [LARGE SCALE GENOMIC DNA]</scope>
    <source>
        <strain evidence="3">CCM 8825</strain>
    </source>
</reference>
<protein>
    <submittedName>
        <fullName evidence="2">Uncharacterized protein</fullName>
    </submittedName>
</protein>
<keyword evidence="3" id="KW-1185">Reference proteome</keyword>
<comment type="caution">
    <text evidence="2">The sequence shown here is derived from an EMBL/GenBank/DDBJ whole genome shotgun (WGS) entry which is preliminary data.</text>
</comment>
<feature type="region of interest" description="Disordered" evidence="1">
    <location>
        <begin position="83"/>
        <end position="102"/>
    </location>
</feature>
<organism evidence="2 3">
    <name type="scientific">Flavobacterium cupreum</name>
    <dbReference type="NCBI Taxonomy" id="2133766"/>
    <lineage>
        <taxon>Bacteria</taxon>
        <taxon>Pseudomonadati</taxon>
        <taxon>Bacteroidota</taxon>
        <taxon>Flavobacteriia</taxon>
        <taxon>Flavobacteriales</taxon>
        <taxon>Flavobacteriaceae</taxon>
        <taxon>Flavobacterium</taxon>
    </lineage>
</organism>
<evidence type="ECO:0000313" key="2">
    <source>
        <dbReference type="EMBL" id="RUT68683.1"/>
    </source>
</evidence>
<feature type="compositionally biased region" description="Basic and acidic residues" evidence="1">
    <location>
        <begin position="83"/>
        <end position="101"/>
    </location>
</feature>